<reference evidence="6 7" key="1">
    <citation type="submission" date="2019-04" db="EMBL/GenBank/DDBJ databases">
        <title>Three New Species of Nocardioides, Nocardioides euryhalodurans sp. nov., Nocardioides seonyuensis sp. nov. and Nocardioides eburneoflavus sp. nov. Isolated from Soil.</title>
        <authorList>
            <person name="Roh S.G."/>
            <person name="Lee C."/>
            <person name="Kim M.-K."/>
            <person name="Kim S.B."/>
        </authorList>
    </citation>
    <scope>NUCLEOTIDE SEQUENCE [LARGE SCALE GENOMIC DNA]</scope>
    <source>
        <strain evidence="6 7">MMS17-SY213</strain>
    </source>
</reference>
<dbReference type="GO" id="GO:0016491">
    <property type="term" value="F:oxidoreductase activity"/>
    <property type="evidence" value="ECO:0007669"/>
    <property type="project" value="InterPro"/>
</dbReference>
<dbReference type="Gene3D" id="3.50.50.60">
    <property type="entry name" value="FAD/NAD(P)-binding domain"/>
    <property type="match status" value="2"/>
</dbReference>
<sequence length="567" mass="59590">MTSSSTVRVPPLFRRRRSGTKSPWARGTTAKGPAPRCRPTVYVGPVTSGTSSYDVVVVGGGHNALVAAAYLARAGLSVVVLERLGHTGGAAVSVEPFAGQPARLSRYSYLVSLMPEQLMADLALDVRLASRTTASYTPWTRGDRTGGLLVERPEGDATRASFRELTGGDEEYAAWQEFYAEVGRLAEVVAPTLMQPLPLERDLRALVDQRTWTDVVEEPLGRAIRDRFTDDTVRGVVATDALIGTFASMDDPSLIQNRCFLYHLVGNATGEWRVPVGGMGAVTDALAKAAVGAGAEIVTGAGVSAITPGPDGAEVTWHDGTRQHSVTGRRVLSGVAPWVLRILLGEGEDASTKPAGSQLKINFLLDRLPALRSGADPAVAFAGTLHLAEDYSQLEQAYAAAAAGAVPDPVPGEVYCHSLTDPSILGDRAGSAHTLTYFGLHTPAGLFDADPGAKDVAVQRALASIDAVLAEPLADCLATDGDGRPCIEAKIPQDVERDLAMPGGHIFHGDLEWPWAPNRSRLDTPAQQWGVQTAHDAVLLCGSGARRGGAVSGLGGHNAAQAVLAEL</sequence>
<comment type="function">
    <text evidence="1">Probable oxidoreductase that may play a role as regulator of mitochondrial function.</text>
</comment>
<proteinExistence type="predicted"/>
<dbReference type="InterPro" id="IPR002937">
    <property type="entry name" value="Amino_oxidase"/>
</dbReference>
<accession>A0A4Z1CNJ2</accession>
<organism evidence="6 7">
    <name type="scientific">Nocardioides eburneiflavus</name>
    <dbReference type="NCBI Taxonomy" id="2518372"/>
    <lineage>
        <taxon>Bacteria</taxon>
        <taxon>Bacillati</taxon>
        <taxon>Actinomycetota</taxon>
        <taxon>Actinomycetes</taxon>
        <taxon>Propionibacteriales</taxon>
        <taxon>Nocardioidaceae</taxon>
        <taxon>Nocardioides</taxon>
    </lineage>
</organism>
<dbReference type="PANTHER" id="PTHR10668:SF103">
    <property type="entry name" value="PYRIDINE NUCLEOTIDE-DISULFIDE OXIDOREDUCTASE DOMAIN-CONTAINING PROTEIN 2"/>
    <property type="match status" value="1"/>
</dbReference>
<comment type="caution">
    <text evidence="6">The sequence shown here is derived from an EMBL/GenBank/DDBJ whole genome shotgun (WGS) entry which is preliminary data.</text>
</comment>
<dbReference type="OrthoDB" id="9774675at2"/>
<evidence type="ECO:0000313" key="6">
    <source>
        <dbReference type="EMBL" id="TGN66490.1"/>
    </source>
</evidence>
<comment type="subunit">
    <text evidence="2">Interacts with COX5B; this interaction may contribute to localize PYROXD2 to the inner face of the inner mitochondrial membrane.</text>
</comment>
<dbReference type="Pfam" id="PF01593">
    <property type="entry name" value="Amino_oxidase"/>
    <property type="match status" value="1"/>
</dbReference>
<evidence type="ECO:0000256" key="4">
    <source>
        <dbReference type="SAM" id="MobiDB-lite"/>
    </source>
</evidence>
<dbReference type="GO" id="GO:0005829">
    <property type="term" value="C:cytosol"/>
    <property type="evidence" value="ECO:0007669"/>
    <property type="project" value="TreeGrafter"/>
</dbReference>
<evidence type="ECO:0000256" key="1">
    <source>
        <dbReference type="ARBA" id="ARBA00037217"/>
    </source>
</evidence>
<keyword evidence="7" id="KW-1185">Reference proteome</keyword>
<dbReference type="EMBL" id="SRRO01000001">
    <property type="protein sequence ID" value="TGN66490.1"/>
    <property type="molecule type" value="Genomic_DNA"/>
</dbReference>
<feature type="region of interest" description="Disordered" evidence="4">
    <location>
        <begin position="1"/>
        <end position="35"/>
    </location>
</feature>
<evidence type="ECO:0000256" key="2">
    <source>
        <dbReference type="ARBA" id="ARBA00038825"/>
    </source>
</evidence>
<feature type="domain" description="Amine oxidase" evidence="5">
    <location>
        <begin position="65"/>
        <end position="346"/>
    </location>
</feature>
<dbReference type="SUPFAM" id="SSF51905">
    <property type="entry name" value="FAD/NAD(P)-binding domain"/>
    <property type="match status" value="1"/>
</dbReference>
<dbReference type="PANTHER" id="PTHR10668">
    <property type="entry name" value="PHYTOENE DEHYDROGENASE"/>
    <property type="match status" value="1"/>
</dbReference>
<name>A0A4Z1CNJ2_9ACTN</name>
<protein>
    <recommendedName>
        <fullName evidence="3">Pyridine nucleotide-disulfide oxidoreductase domain-containing protein 2</fullName>
    </recommendedName>
</protein>
<evidence type="ECO:0000313" key="7">
    <source>
        <dbReference type="Proteomes" id="UP000297496"/>
    </source>
</evidence>
<dbReference type="AlphaFoldDB" id="A0A4Z1CNJ2"/>
<evidence type="ECO:0000259" key="5">
    <source>
        <dbReference type="Pfam" id="PF01593"/>
    </source>
</evidence>
<evidence type="ECO:0000256" key="3">
    <source>
        <dbReference type="ARBA" id="ARBA00040298"/>
    </source>
</evidence>
<dbReference type="Proteomes" id="UP000297496">
    <property type="component" value="Unassembled WGS sequence"/>
</dbReference>
<gene>
    <name evidence="6" type="ORF">EXE59_22965</name>
</gene>
<dbReference type="InterPro" id="IPR036188">
    <property type="entry name" value="FAD/NAD-bd_sf"/>
</dbReference>